<proteinExistence type="inferred from homology"/>
<dbReference type="EMBL" id="OZ023710">
    <property type="protein sequence ID" value="CAK9882706.1"/>
    <property type="molecule type" value="Genomic_DNA"/>
</dbReference>
<dbReference type="InterPro" id="IPR023299">
    <property type="entry name" value="ATPase_P-typ_cyto_dom_N"/>
</dbReference>
<dbReference type="SFLD" id="SFLDF00027">
    <property type="entry name" value="p-type_atpase"/>
    <property type="match status" value="1"/>
</dbReference>
<comment type="subcellular location">
    <subcellularLocation>
        <location evidence="1 12">Membrane</location>
        <topology evidence="1 12">Multi-pass membrane protein</topology>
    </subcellularLocation>
</comment>
<dbReference type="CDD" id="cd02073">
    <property type="entry name" value="P-type_ATPase_APLT_Dnf-like"/>
    <property type="match status" value="1"/>
</dbReference>
<organism evidence="16 17">
    <name type="scientific">Sphagnum jensenii</name>
    <dbReference type="NCBI Taxonomy" id="128206"/>
    <lineage>
        <taxon>Eukaryota</taxon>
        <taxon>Viridiplantae</taxon>
        <taxon>Streptophyta</taxon>
        <taxon>Embryophyta</taxon>
        <taxon>Bryophyta</taxon>
        <taxon>Sphagnophytina</taxon>
        <taxon>Sphagnopsida</taxon>
        <taxon>Sphagnales</taxon>
        <taxon>Sphagnaceae</taxon>
        <taxon>Sphagnum</taxon>
    </lineage>
</organism>
<feature type="transmembrane region" description="Helical" evidence="12">
    <location>
        <begin position="108"/>
        <end position="126"/>
    </location>
</feature>
<dbReference type="SUPFAM" id="SSF81665">
    <property type="entry name" value="Calcium ATPase, transmembrane domain M"/>
    <property type="match status" value="1"/>
</dbReference>
<dbReference type="InterPro" id="IPR018303">
    <property type="entry name" value="ATPase_P-typ_P_site"/>
</dbReference>
<keyword evidence="7 12" id="KW-0460">Magnesium</keyword>
<dbReference type="NCBIfam" id="TIGR01652">
    <property type="entry name" value="ATPase-Plipid"/>
    <property type="match status" value="1"/>
</dbReference>
<keyword evidence="6 12" id="KW-0067">ATP-binding</keyword>
<dbReference type="Pfam" id="PF16209">
    <property type="entry name" value="PhoLip_ATPase_N"/>
    <property type="match status" value="1"/>
</dbReference>
<dbReference type="InterPro" id="IPR036412">
    <property type="entry name" value="HAD-like_sf"/>
</dbReference>
<evidence type="ECO:0000259" key="15">
    <source>
        <dbReference type="Pfam" id="PF16212"/>
    </source>
</evidence>
<dbReference type="PROSITE" id="PS00154">
    <property type="entry name" value="ATPASE_E1_E2"/>
    <property type="match status" value="1"/>
</dbReference>
<keyword evidence="5 12" id="KW-0547">Nucleotide-binding</keyword>
<evidence type="ECO:0000256" key="6">
    <source>
        <dbReference type="ARBA" id="ARBA00022840"/>
    </source>
</evidence>
<feature type="transmembrane region" description="Helical" evidence="12">
    <location>
        <begin position="313"/>
        <end position="336"/>
    </location>
</feature>
<gene>
    <name evidence="16" type="ORF">CSSPJE1EN2_LOCUS23957</name>
</gene>
<feature type="domain" description="P-type ATPase N-terminal" evidence="14">
    <location>
        <begin position="47"/>
        <end position="113"/>
    </location>
</feature>
<feature type="region of interest" description="Disordered" evidence="13">
    <location>
        <begin position="1"/>
        <end position="36"/>
    </location>
</feature>
<keyword evidence="8 12" id="KW-1278">Translocase</keyword>
<dbReference type="EC" id="7.6.2.1" evidence="12"/>
<keyword evidence="17" id="KW-1185">Reference proteome</keyword>
<evidence type="ECO:0000256" key="1">
    <source>
        <dbReference type="ARBA" id="ARBA00004141"/>
    </source>
</evidence>
<keyword evidence="9 12" id="KW-1133">Transmembrane helix</keyword>
<feature type="transmembrane region" description="Helical" evidence="12">
    <location>
        <begin position="356"/>
        <end position="379"/>
    </location>
</feature>
<feature type="transmembrane region" description="Helical" evidence="12">
    <location>
        <begin position="85"/>
        <end position="102"/>
    </location>
</feature>
<feature type="transmembrane region" description="Helical" evidence="12">
    <location>
        <begin position="1049"/>
        <end position="1068"/>
    </location>
</feature>
<dbReference type="InterPro" id="IPR006539">
    <property type="entry name" value="P-type_ATPase_IV"/>
</dbReference>
<dbReference type="Pfam" id="PF13246">
    <property type="entry name" value="Cation_ATPase"/>
    <property type="match status" value="1"/>
</dbReference>
<keyword evidence="3 12" id="KW-0812">Transmembrane</keyword>
<evidence type="ECO:0000256" key="7">
    <source>
        <dbReference type="ARBA" id="ARBA00022842"/>
    </source>
</evidence>
<dbReference type="InterPro" id="IPR023214">
    <property type="entry name" value="HAD_sf"/>
</dbReference>
<sequence>MGSSSSSRIPRHVTDETAFGSSRRGSRRVSDTRRLSQREDIPDSRNIYINNPDRTNENYTMAGNKVRTSKYTFISFVPRNLFEQFHRYAYIYFLILVILNQIPQLAVFGRFASLIPLILVLVITAIKDGFEDWGRHRSDSRENNRVALVLDHDGQYTYKKWKHIRVGEMVKVHANETVPCDMVLLGTSDPSGVAYVETLNLDGESNLKSRYARQETSNQHPEVGPLTGLIVCKAPDRNIYEFSAFMELPADSQDIQIPLGQNNIILRGCEVKNTSWVVGVVVYAGRETKAMLNSSGAQSKRSKLEHYMNRETGWLVVFLVVICFVGGLGMGLWVAANYDYLNIILYYKKMSSNGGNYLFSGSVGEGIFGFLSCVIRFQIMIPLSLYISMELVRLGQSYFMIRDTEMYDAASNSKFQCRALNINEDLGQIKYLFSDKTGTLTENKMEFHTASIDGVDYSNTEVVIEPATGKIEGSIAPEDSPWKPKVGAKVDPDLVHLLTGHPSTAPRRDALFDYMLVLVACNTIVPTRVKKTASGQLEMEAVNSMEDGSGFIEYQGESPDEQALVAAAAAYGFTLLERTSANIVVNVLGEVQRYEVLGIHEFDSVRKCMSVVVECPDGMIKLLVKGADSTVLNLIGPGDDENTAERRESAEQLQWQAEVREKTLKHLDKYAREGLRTLVIASRVLTQKEVEDWHFHYAKASTALHDRVGMLRNAAGLVENNLVLLGASGIEDRLQDGVPETIALLREAGIKVWVLTGDKQETAISIGFSCLLLTQDMQQIIINESTIESCRAAIADAKRKYGILPTQKKRKWFSIKHQNSVEASIPTLNDSHYENSANHEEEMERVHRSLALIIDGNSLVHALSKELEQDLFELATACRVVICCRVAPLQKAGIVSLVKRRAREMTLAVGDGANDVSMIQMADVGVGISGQEGRQAVMASDFALGQFRFLKRLLLVHGHWNYQRLAYMVLYNFYRNAVFVMMLFWFILYSGFSPSSALTDWNLIFFSLLYTAVPTIVVGILDKDLSHKTLLQYPQLYAVGQREETYNQLLFWVTMIDTLWQSLVLFYVPYFVYRVSEVDLYSLGFLFCMAVVIVVNIHLAMDINRWTWIEHAAIWLSTLATFICQLVMDAMTIADLLPNHWVSFHMCGELRFWFALLLTVILALLPRFCIKILKQRIWPSDVHIAREAEILGHIRHQSQPSLELHELPPSMANSSPPSAAVSV</sequence>
<dbReference type="InterPro" id="IPR044492">
    <property type="entry name" value="P_typ_ATPase_HD_dom"/>
</dbReference>
<dbReference type="Gene3D" id="3.40.50.1000">
    <property type="entry name" value="HAD superfamily/HAD-like"/>
    <property type="match status" value="1"/>
</dbReference>
<dbReference type="Proteomes" id="UP001497522">
    <property type="component" value="Chromosome 9"/>
</dbReference>
<feature type="transmembrane region" description="Helical" evidence="12">
    <location>
        <begin position="973"/>
        <end position="992"/>
    </location>
</feature>
<dbReference type="InterPro" id="IPR032630">
    <property type="entry name" value="P_typ_ATPase_c"/>
</dbReference>
<dbReference type="Gene3D" id="3.40.1110.10">
    <property type="entry name" value="Calcium-transporting ATPase, cytoplasmic domain N"/>
    <property type="match status" value="1"/>
</dbReference>
<dbReference type="SFLD" id="SFLDS00003">
    <property type="entry name" value="Haloacid_Dehalogenase"/>
    <property type="match status" value="1"/>
</dbReference>
<dbReference type="PANTHER" id="PTHR24092:SF91">
    <property type="entry name" value="PHOSPHOLIPID-TRANSPORTING ATPASE 1"/>
    <property type="match status" value="1"/>
</dbReference>
<dbReference type="PRINTS" id="PR00119">
    <property type="entry name" value="CATATPASE"/>
</dbReference>
<evidence type="ECO:0000256" key="11">
    <source>
        <dbReference type="ARBA" id="ARBA00034036"/>
    </source>
</evidence>
<feature type="domain" description="P-type ATPase C-terminal" evidence="15">
    <location>
        <begin position="937"/>
        <end position="1180"/>
    </location>
</feature>
<feature type="transmembrane region" description="Helical" evidence="12">
    <location>
        <begin position="1152"/>
        <end position="1170"/>
    </location>
</feature>
<evidence type="ECO:0000256" key="3">
    <source>
        <dbReference type="ARBA" id="ARBA00022692"/>
    </source>
</evidence>
<evidence type="ECO:0000256" key="4">
    <source>
        <dbReference type="ARBA" id="ARBA00022723"/>
    </source>
</evidence>
<accession>A0ABP1C1P4</accession>
<dbReference type="Gene3D" id="2.70.150.10">
    <property type="entry name" value="Calcium-transporting ATPase, cytoplasmic transduction domain A"/>
    <property type="match status" value="1"/>
</dbReference>
<dbReference type="NCBIfam" id="TIGR01494">
    <property type="entry name" value="ATPase_P-type"/>
    <property type="match status" value="1"/>
</dbReference>
<evidence type="ECO:0000256" key="13">
    <source>
        <dbReference type="SAM" id="MobiDB-lite"/>
    </source>
</evidence>
<keyword evidence="4" id="KW-0479">Metal-binding</keyword>
<name>A0ABP1C1P4_9BRYO</name>
<dbReference type="InterPro" id="IPR032631">
    <property type="entry name" value="P-type_ATPase_N"/>
</dbReference>
<dbReference type="InterPro" id="IPR008250">
    <property type="entry name" value="ATPase_P-typ_transduc_dom_A_sf"/>
</dbReference>
<dbReference type="PANTHER" id="PTHR24092">
    <property type="entry name" value="PROBABLE PHOSPHOLIPID-TRANSPORTING ATPASE"/>
    <property type="match status" value="1"/>
</dbReference>
<evidence type="ECO:0000313" key="16">
    <source>
        <dbReference type="EMBL" id="CAK9882706.1"/>
    </source>
</evidence>
<keyword evidence="10 12" id="KW-0472">Membrane</keyword>
<feature type="transmembrane region" description="Helical" evidence="12">
    <location>
        <begin position="1080"/>
        <end position="1100"/>
    </location>
</feature>
<evidence type="ECO:0000259" key="14">
    <source>
        <dbReference type="Pfam" id="PF16209"/>
    </source>
</evidence>
<evidence type="ECO:0000256" key="2">
    <source>
        <dbReference type="ARBA" id="ARBA00008109"/>
    </source>
</evidence>
<evidence type="ECO:0000313" key="17">
    <source>
        <dbReference type="Proteomes" id="UP001497522"/>
    </source>
</evidence>
<dbReference type="Pfam" id="PF16212">
    <property type="entry name" value="PhoLip_ATPase_C"/>
    <property type="match status" value="1"/>
</dbReference>
<comment type="catalytic activity">
    <reaction evidence="11 12">
        <text>ATP + H2O + phospholipidSide 1 = ADP + phosphate + phospholipidSide 2.</text>
        <dbReference type="EC" id="7.6.2.1"/>
    </reaction>
</comment>
<evidence type="ECO:0000256" key="9">
    <source>
        <dbReference type="ARBA" id="ARBA00022989"/>
    </source>
</evidence>
<dbReference type="InterPro" id="IPR001757">
    <property type="entry name" value="P_typ_ATPase"/>
</dbReference>
<evidence type="ECO:0000256" key="5">
    <source>
        <dbReference type="ARBA" id="ARBA00022741"/>
    </source>
</evidence>
<reference evidence="16" key="1">
    <citation type="submission" date="2024-03" db="EMBL/GenBank/DDBJ databases">
        <authorList>
            <consortium name="ELIXIR-Norway"/>
            <consortium name="Elixir Norway"/>
        </authorList>
    </citation>
    <scope>NUCLEOTIDE SEQUENCE</scope>
</reference>
<dbReference type="SFLD" id="SFLDG00002">
    <property type="entry name" value="C1.7:_P-type_atpase_like"/>
    <property type="match status" value="1"/>
</dbReference>
<dbReference type="SUPFAM" id="SSF56784">
    <property type="entry name" value="HAD-like"/>
    <property type="match status" value="1"/>
</dbReference>
<dbReference type="SUPFAM" id="SSF81660">
    <property type="entry name" value="Metal cation-transporting ATPase, ATP-binding domain N"/>
    <property type="match status" value="1"/>
</dbReference>
<dbReference type="SUPFAM" id="SSF81653">
    <property type="entry name" value="Calcium ATPase, transduction domain A"/>
    <property type="match status" value="1"/>
</dbReference>
<feature type="transmembrane region" description="Helical" evidence="12">
    <location>
        <begin position="1112"/>
        <end position="1132"/>
    </location>
</feature>
<feature type="transmembrane region" description="Helical" evidence="12">
    <location>
        <begin position="1004"/>
        <end position="1021"/>
    </location>
</feature>
<evidence type="ECO:0000256" key="12">
    <source>
        <dbReference type="RuleBase" id="RU362033"/>
    </source>
</evidence>
<dbReference type="InterPro" id="IPR023298">
    <property type="entry name" value="ATPase_P-typ_TM_dom_sf"/>
</dbReference>
<evidence type="ECO:0000256" key="10">
    <source>
        <dbReference type="ARBA" id="ARBA00023136"/>
    </source>
</evidence>
<protein>
    <recommendedName>
        <fullName evidence="12">Phospholipid-transporting ATPase</fullName>
        <ecNumber evidence="12">7.6.2.1</ecNumber>
    </recommendedName>
</protein>
<comment type="similarity">
    <text evidence="2 12">Belongs to the cation transport ATPase (P-type) (TC 3.A.3) family. Type IV subfamily.</text>
</comment>
<evidence type="ECO:0000256" key="8">
    <source>
        <dbReference type="ARBA" id="ARBA00022967"/>
    </source>
</evidence>